<organism evidence="1 2">
    <name type="scientific">Thermotoga neapolitana (strain ATCC 49049 / DSM 4359 / NBRC 107923 / NS-E)</name>
    <dbReference type="NCBI Taxonomy" id="309803"/>
    <lineage>
        <taxon>Bacteria</taxon>
        <taxon>Thermotogati</taxon>
        <taxon>Thermotogota</taxon>
        <taxon>Thermotogae</taxon>
        <taxon>Thermotogales</taxon>
        <taxon>Thermotogaceae</taxon>
        <taxon>Thermotoga</taxon>
    </lineage>
</organism>
<dbReference type="Proteomes" id="UP000000445">
    <property type="component" value="Chromosome"/>
</dbReference>
<accession>B9KB25</accession>
<protein>
    <submittedName>
        <fullName evidence="1">Uncharacterized protein</fullName>
    </submittedName>
</protein>
<sequence length="38" mass="4508">MFRMPERYLITWDLHTELSLDGVKIKVLPAYLFLLDAV</sequence>
<evidence type="ECO:0000313" key="2">
    <source>
        <dbReference type="Proteomes" id="UP000000445"/>
    </source>
</evidence>
<evidence type="ECO:0000313" key="1">
    <source>
        <dbReference type="EMBL" id="ACM22221.1"/>
    </source>
</evidence>
<reference evidence="1 2" key="1">
    <citation type="journal article" date="2009" name="Biosci. Biotechnol. Biochem.">
        <title>WeGAS: a web-based microbial genome annotation system.</title>
        <authorList>
            <person name="Lee D."/>
            <person name="Seo H."/>
            <person name="Park C."/>
            <person name="Park K."/>
        </authorList>
    </citation>
    <scope>NUCLEOTIDE SEQUENCE [LARGE SCALE GENOMIC DNA]</scope>
    <source>
        <strain evidence="2">ATCC 49049 / DSM 4359 / NBRC 107923 / NS-E</strain>
    </source>
</reference>
<dbReference type="AlphaFoldDB" id="B9KB25"/>
<name>B9KB25_THENN</name>
<dbReference type="KEGG" id="tna:CTN_0045"/>
<dbReference type="EMBL" id="CP000916">
    <property type="protein sequence ID" value="ACM22221.1"/>
    <property type="molecule type" value="Genomic_DNA"/>
</dbReference>
<keyword evidence="2" id="KW-1185">Reference proteome</keyword>
<dbReference type="STRING" id="309803.CTN_0045"/>
<gene>
    <name evidence="1" type="ordered locus">CTN_0045</name>
</gene>
<proteinExistence type="predicted"/>
<dbReference type="HOGENOM" id="CLU_3334155_0_0_0"/>